<evidence type="ECO:0000313" key="4">
    <source>
        <dbReference type="Proteomes" id="UP001595796"/>
    </source>
</evidence>
<feature type="transmembrane region" description="Helical" evidence="2">
    <location>
        <begin position="120"/>
        <end position="143"/>
    </location>
</feature>
<evidence type="ECO:0000313" key="3">
    <source>
        <dbReference type="EMBL" id="MFC5068021.1"/>
    </source>
</evidence>
<reference evidence="4" key="1">
    <citation type="journal article" date="2019" name="Int. J. Syst. Evol. Microbiol.">
        <title>The Global Catalogue of Microorganisms (GCM) 10K type strain sequencing project: providing services to taxonomists for standard genome sequencing and annotation.</title>
        <authorList>
            <consortium name="The Broad Institute Genomics Platform"/>
            <consortium name="The Broad Institute Genome Sequencing Center for Infectious Disease"/>
            <person name="Wu L."/>
            <person name="Ma J."/>
        </authorList>
    </citation>
    <scope>NUCLEOTIDE SEQUENCE [LARGE SCALE GENOMIC DNA]</scope>
    <source>
        <strain evidence="4">CGMCC 1.16444</strain>
    </source>
</reference>
<evidence type="ECO:0000256" key="2">
    <source>
        <dbReference type="SAM" id="Phobius"/>
    </source>
</evidence>
<dbReference type="Proteomes" id="UP001595796">
    <property type="component" value="Unassembled WGS sequence"/>
</dbReference>
<gene>
    <name evidence="3" type="ORF">ACFPFW_08320</name>
</gene>
<keyword evidence="2" id="KW-1133">Transmembrane helix</keyword>
<comment type="caution">
    <text evidence="3">The sequence shown here is derived from an EMBL/GenBank/DDBJ whole genome shotgun (WGS) entry which is preliminary data.</text>
</comment>
<accession>A0ABV9Z595</accession>
<sequence length="197" mass="20644">MNALANLSSHIARSPGDPKIVRSGPSSLSGADRLARALGWFSIGLGIVEVIAPGAITRTLGLQGKESLVRAYGVREIASAIPTLSFDKQVGLVSRVAGDLLDVATLAPALRPENPKRDNAAIAMALIAGITLLDIAAVTAVSATHSAGKGRRRDYSDRSGFPKGKEASRGLARESFQTPRDMRADLAPRPRLEAIEG</sequence>
<feature type="compositionally biased region" description="Basic and acidic residues" evidence="1">
    <location>
        <begin position="163"/>
        <end position="172"/>
    </location>
</feature>
<feature type="compositionally biased region" description="Basic and acidic residues" evidence="1">
    <location>
        <begin position="180"/>
        <end position="197"/>
    </location>
</feature>
<organism evidence="3 4">
    <name type="scientific">Flaviflagellibacter deserti</name>
    <dbReference type="NCBI Taxonomy" id="2267266"/>
    <lineage>
        <taxon>Bacteria</taxon>
        <taxon>Pseudomonadati</taxon>
        <taxon>Pseudomonadota</taxon>
        <taxon>Alphaproteobacteria</taxon>
        <taxon>Hyphomicrobiales</taxon>
        <taxon>Flaviflagellibacter</taxon>
    </lineage>
</organism>
<evidence type="ECO:0000256" key="1">
    <source>
        <dbReference type="SAM" id="MobiDB-lite"/>
    </source>
</evidence>
<evidence type="ECO:0008006" key="5">
    <source>
        <dbReference type="Google" id="ProtNLM"/>
    </source>
</evidence>
<proteinExistence type="predicted"/>
<keyword evidence="2" id="KW-0812">Transmembrane</keyword>
<protein>
    <recommendedName>
        <fullName evidence="5">Cyclase dehydrase</fullName>
    </recommendedName>
</protein>
<dbReference type="EMBL" id="JBHSJF010000006">
    <property type="protein sequence ID" value="MFC5068021.1"/>
    <property type="molecule type" value="Genomic_DNA"/>
</dbReference>
<name>A0ABV9Z595_9HYPH</name>
<feature type="region of interest" description="Disordered" evidence="1">
    <location>
        <begin position="147"/>
        <end position="197"/>
    </location>
</feature>
<dbReference type="RefSeq" id="WP_114958549.1">
    <property type="nucleotide sequence ID" value="NZ_JBHSJF010000006.1"/>
</dbReference>
<feature type="transmembrane region" description="Helical" evidence="2">
    <location>
        <begin position="37"/>
        <end position="56"/>
    </location>
</feature>
<keyword evidence="2" id="KW-0472">Membrane</keyword>
<keyword evidence="4" id="KW-1185">Reference proteome</keyword>